<evidence type="ECO:0000313" key="2">
    <source>
        <dbReference type="EMBL" id="KRL59562.1"/>
    </source>
</evidence>
<accession>A0A0R1RYM9</accession>
<keyword evidence="1" id="KW-0472">Membrane</keyword>
<dbReference type="AlphaFoldDB" id="A0A0R1RYM9"/>
<gene>
    <name evidence="2" type="ORF">FC69_GL001521</name>
</gene>
<reference evidence="2 3" key="1">
    <citation type="journal article" date="2015" name="Genome Announc.">
        <title>Expanding the biotechnology potential of lactobacilli through comparative genomics of 213 strains and associated genera.</title>
        <authorList>
            <person name="Sun Z."/>
            <person name="Harris H.M."/>
            <person name="McCann A."/>
            <person name="Guo C."/>
            <person name="Argimon S."/>
            <person name="Zhang W."/>
            <person name="Yang X."/>
            <person name="Jeffery I.B."/>
            <person name="Cooney J.C."/>
            <person name="Kagawa T.F."/>
            <person name="Liu W."/>
            <person name="Song Y."/>
            <person name="Salvetti E."/>
            <person name="Wrobel A."/>
            <person name="Rasinkangas P."/>
            <person name="Parkhill J."/>
            <person name="Rea M.C."/>
            <person name="O'Sullivan O."/>
            <person name="Ritari J."/>
            <person name="Douillard F.P."/>
            <person name="Paul Ross R."/>
            <person name="Yang R."/>
            <person name="Briner A.E."/>
            <person name="Felis G.E."/>
            <person name="de Vos W.M."/>
            <person name="Barrangou R."/>
            <person name="Klaenhammer T.R."/>
            <person name="Caufield P.W."/>
            <person name="Cui Y."/>
            <person name="Zhang H."/>
            <person name="O'Toole P.W."/>
        </authorList>
    </citation>
    <scope>NUCLEOTIDE SEQUENCE [LARGE SCALE GENOMIC DNA]</scope>
    <source>
        <strain evidence="2 3">DSM 14340</strain>
    </source>
</reference>
<protein>
    <submittedName>
        <fullName evidence="2">Uncharacterized protein</fullName>
    </submittedName>
</protein>
<evidence type="ECO:0000313" key="3">
    <source>
        <dbReference type="Proteomes" id="UP000051264"/>
    </source>
</evidence>
<feature type="transmembrane region" description="Helical" evidence="1">
    <location>
        <begin position="7"/>
        <end position="27"/>
    </location>
</feature>
<feature type="transmembrane region" description="Helical" evidence="1">
    <location>
        <begin position="85"/>
        <end position="107"/>
    </location>
</feature>
<dbReference type="EMBL" id="AZEX01000044">
    <property type="protein sequence ID" value="KRL59562.1"/>
    <property type="molecule type" value="Genomic_DNA"/>
</dbReference>
<organism evidence="2 3">
    <name type="scientific">Latilactobacillus fuchuensis DSM 14340 = JCM 11249</name>
    <dbReference type="NCBI Taxonomy" id="1423747"/>
    <lineage>
        <taxon>Bacteria</taxon>
        <taxon>Bacillati</taxon>
        <taxon>Bacillota</taxon>
        <taxon>Bacilli</taxon>
        <taxon>Lactobacillales</taxon>
        <taxon>Lactobacillaceae</taxon>
        <taxon>Latilactobacillus</taxon>
    </lineage>
</organism>
<dbReference type="Proteomes" id="UP000051264">
    <property type="component" value="Unassembled WGS sequence"/>
</dbReference>
<feature type="transmembrane region" description="Helical" evidence="1">
    <location>
        <begin position="113"/>
        <end position="135"/>
    </location>
</feature>
<keyword evidence="1" id="KW-0812">Transmembrane</keyword>
<proteinExistence type="predicted"/>
<keyword evidence="1" id="KW-1133">Transmembrane helix</keyword>
<sequence>MTAGRNWRLWLIVIICSISNLLVLGHFDVDVYGALAQSNFITTVPNVIMLLVVYRYLYLNHRMKLFLIPRIGLQQYLKQQLKNSCLLMAIYLMIQYGVNASLLQVAYPDRISVIGLYMLINFVILIGQVLILNLINFDMNGYAIVIIVLIINFIMHYGVVQNSLSSLYVRGHL</sequence>
<feature type="transmembrane region" description="Helical" evidence="1">
    <location>
        <begin position="142"/>
        <end position="160"/>
    </location>
</feature>
<feature type="transmembrane region" description="Helical" evidence="1">
    <location>
        <begin position="39"/>
        <end position="57"/>
    </location>
</feature>
<name>A0A0R1RYM9_9LACO</name>
<comment type="caution">
    <text evidence="2">The sequence shown here is derived from an EMBL/GenBank/DDBJ whole genome shotgun (WGS) entry which is preliminary data.</text>
</comment>
<dbReference type="PATRIC" id="fig|1423747.3.peg.1549"/>
<evidence type="ECO:0000256" key="1">
    <source>
        <dbReference type="SAM" id="Phobius"/>
    </source>
</evidence>
<dbReference type="STRING" id="1423747.FC69_GL001521"/>